<keyword evidence="1" id="KW-0677">Repeat</keyword>
<dbReference type="Pfam" id="PF12796">
    <property type="entry name" value="Ank_2"/>
    <property type="match status" value="1"/>
</dbReference>
<reference evidence="5" key="1">
    <citation type="submission" date="2014-11" db="EMBL/GenBank/DDBJ databases">
        <authorList>
            <person name="Otto D Thomas"/>
            <person name="Naeem Raeece"/>
        </authorList>
    </citation>
    <scope>NUCLEOTIDE SEQUENCE</scope>
</reference>
<dbReference type="PhylomeDB" id="A0A0G4FMJ0"/>
<feature type="compositionally biased region" description="Basic and acidic residues" evidence="4">
    <location>
        <begin position="16"/>
        <end position="27"/>
    </location>
</feature>
<dbReference type="InterPro" id="IPR002110">
    <property type="entry name" value="Ankyrin_rpt"/>
</dbReference>
<dbReference type="PANTHER" id="PTHR24180">
    <property type="entry name" value="CYCLIN-DEPENDENT KINASE INHIBITOR 2C-RELATED"/>
    <property type="match status" value="1"/>
</dbReference>
<gene>
    <name evidence="5" type="ORF">Cvel_3528</name>
</gene>
<evidence type="ECO:0000313" key="5">
    <source>
        <dbReference type="EMBL" id="CEM15355.1"/>
    </source>
</evidence>
<dbReference type="SUPFAM" id="SSF48403">
    <property type="entry name" value="Ankyrin repeat"/>
    <property type="match status" value="1"/>
</dbReference>
<name>A0A0G4FMJ0_9ALVE</name>
<proteinExistence type="predicted"/>
<dbReference type="Gene3D" id="1.25.40.20">
    <property type="entry name" value="Ankyrin repeat-containing domain"/>
    <property type="match status" value="2"/>
</dbReference>
<evidence type="ECO:0000256" key="4">
    <source>
        <dbReference type="SAM" id="MobiDB-lite"/>
    </source>
</evidence>
<dbReference type="PROSITE" id="PS50088">
    <property type="entry name" value="ANK_REPEAT"/>
    <property type="match status" value="2"/>
</dbReference>
<dbReference type="InterPro" id="IPR036770">
    <property type="entry name" value="Ankyrin_rpt-contain_sf"/>
</dbReference>
<feature type="region of interest" description="Disordered" evidence="4">
    <location>
        <begin position="1"/>
        <end position="54"/>
    </location>
</feature>
<protein>
    <submittedName>
        <fullName evidence="5">Uncharacterized protein</fullName>
    </submittedName>
</protein>
<dbReference type="PROSITE" id="PS50297">
    <property type="entry name" value="ANK_REP_REGION"/>
    <property type="match status" value="1"/>
</dbReference>
<feature type="compositionally biased region" description="Polar residues" evidence="4">
    <location>
        <begin position="1"/>
        <end position="15"/>
    </location>
</feature>
<dbReference type="AlphaFoldDB" id="A0A0G4FMJ0"/>
<dbReference type="VEuPathDB" id="CryptoDB:Cvel_3528"/>
<accession>A0A0G4FMJ0</accession>
<evidence type="ECO:0000256" key="1">
    <source>
        <dbReference type="ARBA" id="ARBA00022737"/>
    </source>
</evidence>
<evidence type="ECO:0000256" key="2">
    <source>
        <dbReference type="ARBA" id="ARBA00023043"/>
    </source>
</evidence>
<keyword evidence="2 3" id="KW-0040">ANK repeat</keyword>
<feature type="repeat" description="ANK" evidence="3">
    <location>
        <begin position="92"/>
        <end position="133"/>
    </location>
</feature>
<organism evidence="5">
    <name type="scientific">Chromera velia CCMP2878</name>
    <dbReference type="NCBI Taxonomy" id="1169474"/>
    <lineage>
        <taxon>Eukaryota</taxon>
        <taxon>Sar</taxon>
        <taxon>Alveolata</taxon>
        <taxon>Colpodellida</taxon>
        <taxon>Chromeraceae</taxon>
        <taxon>Chromera</taxon>
    </lineage>
</organism>
<dbReference type="SMART" id="SM00248">
    <property type="entry name" value="ANK"/>
    <property type="match status" value="2"/>
</dbReference>
<dbReference type="PANTHER" id="PTHR24180:SF45">
    <property type="entry name" value="POLY [ADP-RIBOSE] POLYMERASE TANKYRASE"/>
    <property type="match status" value="1"/>
</dbReference>
<dbReference type="InterPro" id="IPR051637">
    <property type="entry name" value="Ank_repeat_dom-contain_49"/>
</dbReference>
<sequence>MLSCKNRGQTSAETETVTRGDGDERQTEAGGSSSSSSPPVELLLSRGADPNAKDSRCTAARSVLHLAAREGCANVVQVLLDTGADVHATDASGRTALHSAVCQSIQHFYVRSKKLRIAKMLVSNGINVNAVDIDGETALAKAEKHRSVRFPLRTFLASLPQQQLE</sequence>
<feature type="repeat" description="ANK" evidence="3">
    <location>
        <begin position="59"/>
        <end position="91"/>
    </location>
</feature>
<dbReference type="EMBL" id="CDMZ01000485">
    <property type="protein sequence ID" value="CEM15355.1"/>
    <property type="molecule type" value="Genomic_DNA"/>
</dbReference>
<evidence type="ECO:0000256" key="3">
    <source>
        <dbReference type="PROSITE-ProRule" id="PRU00023"/>
    </source>
</evidence>